<evidence type="ECO:0000256" key="4">
    <source>
        <dbReference type="ARBA" id="ARBA00022619"/>
    </source>
</evidence>
<dbReference type="InterPro" id="IPR034964">
    <property type="entry name" value="LS"/>
</dbReference>
<proteinExistence type="inferred from homology"/>
<dbReference type="OrthoDB" id="9809709at2"/>
<dbReference type="AlphaFoldDB" id="A0A5C1NAX0"/>
<comment type="catalytic activity">
    <reaction evidence="6 7">
        <text>(2S)-2-hydroxy-3-oxobutyl phosphate + 5-amino-6-(D-ribitylamino)uracil = 6,7-dimethyl-8-(1-D-ribityl)lumazine + phosphate + 2 H2O + H(+)</text>
        <dbReference type="Rhea" id="RHEA:26152"/>
        <dbReference type="ChEBI" id="CHEBI:15377"/>
        <dbReference type="ChEBI" id="CHEBI:15378"/>
        <dbReference type="ChEBI" id="CHEBI:15934"/>
        <dbReference type="ChEBI" id="CHEBI:43474"/>
        <dbReference type="ChEBI" id="CHEBI:58201"/>
        <dbReference type="ChEBI" id="CHEBI:58830"/>
        <dbReference type="EC" id="2.5.1.78"/>
    </reaction>
</comment>
<dbReference type="HAMAP" id="MF_00178">
    <property type="entry name" value="Lumazine_synth"/>
    <property type="match status" value="1"/>
</dbReference>
<dbReference type="CDD" id="cd09209">
    <property type="entry name" value="Lumazine_synthase-I"/>
    <property type="match status" value="1"/>
</dbReference>
<dbReference type="PANTHER" id="PTHR21058:SF0">
    <property type="entry name" value="6,7-DIMETHYL-8-RIBITYLLUMAZINE SYNTHASE"/>
    <property type="match status" value="1"/>
</dbReference>
<comment type="subunit">
    <text evidence="7">Forms an icosahedral capsid composed of 60 subunits, arranged as a dodecamer of pentamers.</text>
</comment>
<gene>
    <name evidence="8" type="primary">ribE</name>
    <name evidence="7" type="synonym">ribH</name>
    <name evidence="8" type="ORF">E4T21_04255</name>
</gene>
<keyword evidence="5 7" id="KW-0808">Transferase</keyword>
<dbReference type="Proteomes" id="UP000324285">
    <property type="component" value="Chromosome"/>
</dbReference>
<dbReference type="RefSeq" id="WP_149283829.1">
    <property type="nucleotide sequence ID" value="NZ_CP038437.2"/>
</dbReference>
<dbReference type="GO" id="GO:0005829">
    <property type="term" value="C:cytosol"/>
    <property type="evidence" value="ECO:0007669"/>
    <property type="project" value="TreeGrafter"/>
</dbReference>
<feature type="binding site" evidence="7">
    <location>
        <position position="25"/>
    </location>
    <ligand>
        <name>5-amino-6-(D-ribitylamino)uracil</name>
        <dbReference type="ChEBI" id="CHEBI:15934"/>
    </ligand>
</feature>
<dbReference type="UniPathway" id="UPA00275">
    <property type="reaction ID" value="UER00404"/>
</dbReference>
<dbReference type="EC" id="2.5.1.78" evidence="3 7"/>
<accession>A0A5C1NAX0</accession>
<dbReference type="NCBIfam" id="NF000812">
    <property type="entry name" value="PRK00061.1-4"/>
    <property type="match status" value="1"/>
</dbReference>
<feature type="binding site" evidence="7">
    <location>
        <begin position="83"/>
        <end position="85"/>
    </location>
    <ligand>
        <name>5-amino-6-(D-ribitylamino)uracil</name>
        <dbReference type="ChEBI" id="CHEBI:15934"/>
    </ligand>
</feature>
<dbReference type="EMBL" id="CP038437">
    <property type="protein sequence ID" value="QEM80852.1"/>
    <property type="molecule type" value="Genomic_DNA"/>
</dbReference>
<keyword evidence="9" id="KW-1185">Reference proteome</keyword>
<comment type="pathway">
    <text evidence="1 7">Cofactor biosynthesis; riboflavin biosynthesis; riboflavin from 2-hydroxy-3-oxobutyl phosphate and 5-amino-6-(D-ribitylamino)uracil: step 1/2.</text>
</comment>
<evidence type="ECO:0000256" key="6">
    <source>
        <dbReference type="ARBA" id="ARBA00048785"/>
    </source>
</evidence>
<dbReference type="Gene3D" id="3.40.50.960">
    <property type="entry name" value="Lumazine/riboflavin synthase"/>
    <property type="match status" value="1"/>
</dbReference>
<dbReference type="SUPFAM" id="SSF52121">
    <property type="entry name" value="Lumazine synthase"/>
    <property type="match status" value="1"/>
</dbReference>
<dbReference type="PANTHER" id="PTHR21058">
    <property type="entry name" value="6,7-DIMETHYL-8-RIBITYLLUMAZINE SYNTHASE DMRL SYNTHASE LUMAZINE SYNTHASE"/>
    <property type="match status" value="1"/>
</dbReference>
<organism evidence="8 9">
    <name type="scientific">Halomonas binhaiensis</name>
    <dbReference type="NCBI Taxonomy" id="2562282"/>
    <lineage>
        <taxon>Bacteria</taxon>
        <taxon>Pseudomonadati</taxon>
        <taxon>Pseudomonadota</taxon>
        <taxon>Gammaproteobacteria</taxon>
        <taxon>Oceanospirillales</taxon>
        <taxon>Halomonadaceae</taxon>
        <taxon>Halomonas</taxon>
    </lineage>
</organism>
<dbReference type="GO" id="GO:0009349">
    <property type="term" value="C:riboflavin synthase complex"/>
    <property type="evidence" value="ECO:0007669"/>
    <property type="project" value="UniProtKB-UniRule"/>
</dbReference>
<dbReference type="KEGG" id="hbh:E4T21_04255"/>
<feature type="binding site" evidence="7">
    <location>
        <begin position="88"/>
        <end position="89"/>
    </location>
    <ligand>
        <name>(2S)-2-hydroxy-3-oxobutyl phosphate</name>
        <dbReference type="ChEBI" id="CHEBI:58830"/>
    </ligand>
</feature>
<comment type="function">
    <text evidence="7">Catalyzes the formation of 6,7-dimethyl-8-ribityllumazine by condensation of 5-amino-6-(D-ribitylamino)uracil with 3,4-dihydroxy-2-butanone 4-phosphate. This is the penultimate step in the biosynthesis of riboflavin.</text>
</comment>
<sequence length="172" mass="18421">MNPISQVEGSFVDVEGRYVIVVGRFNHHVVDSLVEGAVDSLMRHGVDAEAIDIVHVPGAWELPLAVKRVLQVARPDAVIALGAVIRGGTPHFEHVAGECNSALSRLQLEFDTPIANGVLTVNSIEQAIERSGTKMGNKGIEAAMAAMEMVSLLRCFGDENGDDEEDAEEAFS</sequence>
<dbReference type="GO" id="GO:0000906">
    <property type="term" value="F:6,7-dimethyl-8-ribityllumazine synthase activity"/>
    <property type="evidence" value="ECO:0007669"/>
    <property type="project" value="UniProtKB-UniRule"/>
</dbReference>
<evidence type="ECO:0000313" key="8">
    <source>
        <dbReference type="EMBL" id="QEM80852.1"/>
    </source>
</evidence>
<evidence type="ECO:0000256" key="1">
    <source>
        <dbReference type="ARBA" id="ARBA00004917"/>
    </source>
</evidence>
<evidence type="ECO:0000256" key="5">
    <source>
        <dbReference type="ARBA" id="ARBA00022679"/>
    </source>
</evidence>
<evidence type="ECO:0000256" key="7">
    <source>
        <dbReference type="HAMAP-Rule" id="MF_00178"/>
    </source>
</evidence>
<name>A0A5C1NAX0_9GAMM</name>
<dbReference type="NCBIfam" id="TIGR00114">
    <property type="entry name" value="lumazine-synth"/>
    <property type="match status" value="1"/>
</dbReference>
<dbReference type="Pfam" id="PF00885">
    <property type="entry name" value="DMRL_synthase"/>
    <property type="match status" value="1"/>
</dbReference>
<feature type="binding site" evidence="7">
    <location>
        <begin position="59"/>
        <end position="61"/>
    </location>
    <ligand>
        <name>5-amino-6-(D-ribitylamino)uracil</name>
        <dbReference type="ChEBI" id="CHEBI:15934"/>
    </ligand>
</feature>
<feature type="active site" description="Proton donor" evidence="7">
    <location>
        <position position="91"/>
    </location>
</feature>
<feature type="binding site" evidence="7">
    <location>
        <position position="130"/>
    </location>
    <ligand>
        <name>(2S)-2-hydroxy-3-oxobutyl phosphate</name>
        <dbReference type="ChEBI" id="CHEBI:58830"/>
    </ligand>
</feature>
<feature type="binding site" evidence="7">
    <location>
        <position position="116"/>
    </location>
    <ligand>
        <name>5-amino-6-(D-ribitylamino)uracil</name>
        <dbReference type="ChEBI" id="CHEBI:15934"/>
    </ligand>
</feature>
<comment type="similarity">
    <text evidence="2 7">Belongs to the DMRL synthase family.</text>
</comment>
<evidence type="ECO:0000313" key="9">
    <source>
        <dbReference type="Proteomes" id="UP000324285"/>
    </source>
</evidence>
<dbReference type="InterPro" id="IPR036467">
    <property type="entry name" value="LS/RS_sf"/>
</dbReference>
<dbReference type="GO" id="GO:0009231">
    <property type="term" value="P:riboflavin biosynthetic process"/>
    <property type="evidence" value="ECO:0007669"/>
    <property type="project" value="UniProtKB-UniRule"/>
</dbReference>
<evidence type="ECO:0000256" key="3">
    <source>
        <dbReference type="ARBA" id="ARBA00012664"/>
    </source>
</evidence>
<evidence type="ECO:0000256" key="2">
    <source>
        <dbReference type="ARBA" id="ARBA00007424"/>
    </source>
</evidence>
<protein>
    <recommendedName>
        <fullName evidence="3 7">6,7-dimethyl-8-ribityllumazine synthase</fullName>
        <shortName evidence="7">DMRL synthase</shortName>
        <shortName evidence="7">LS</shortName>
        <shortName evidence="7">Lumazine synthase</shortName>
        <ecNumber evidence="3 7">2.5.1.78</ecNumber>
    </recommendedName>
</protein>
<reference evidence="8" key="1">
    <citation type="submission" date="2021-02" db="EMBL/GenBank/DDBJ databases">
        <title>Strain Y2R2, a novel species of the genus Halomonas.</title>
        <authorList>
            <person name="Huang H."/>
        </authorList>
    </citation>
    <scope>NUCLEOTIDE SEQUENCE</scope>
    <source>
        <strain evidence="8">Y2R2</strain>
    </source>
</reference>
<dbReference type="InterPro" id="IPR002180">
    <property type="entry name" value="LS/RS"/>
</dbReference>
<keyword evidence="4 7" id="KW-0686">Riboflavin biosynthesis</keyword>